<reference evidence="1 2" key="1">
    <citation type="submission" date="2020-10" db="EMBL/GenBank/DDBJ databases">
        <title>Sequencing the genomes of 1000 actinobacteria strains.</title>
        <authorList>
            <person name="Klenk H.-P."/>
        </authorList>
    </citation>
    <scope>NUCLEOTIDE SEQUENCE [LARGE SCALE GENOMIC DNA]</scope>
    <source>
        <strain evidence="1 2">DSM 41803</strain>
    </source>
</reference>
<dbReference type="EMBL" id="JADBGF010000001">
    <property type="protein sequence ID" value="MBE1601000.1"/>
    <property type="molecule type" value="Genomic_DNA"/>
</dbReference>
<evidence type="ECO:0000313" key="2">
    <source>
        <dbReference type="Proteomes" id="UP000629287"/>
    </source>
</evidence>
<organism evidence="1 2">
    <name type="scientific">Streptomyces stelliscabiei</name>
    <dbReference type="NCBI Taxonomy" id="146820"/>
    <lineage>
        <taxon>Bacteria</taxon>
        <taxon>Bacillati</taxon>
        <taxon>Actinomycetota</taxon>
        <taxon>Actinomycetes</taxon>
        <taxon>Kitasatosporales</taxon>
        <taxon>Streptomycetaceae</taxon>
        <taxon>Streptomyces</taxon>
    </lineage>
</organism>
<dbReference type="GeneID" id="86831635"/>
<sequence>MRRTAWAWVLRPVGLDGGYVDARGHMVSGEVGAVVTAGRPAVYALLVRRLAA</sequence>
<comment type="caution">
    <text evidence="1">The sequence shown here is derived from an EMBL/GenBank/DDBJ whole genome shotgun (WGS) entry which is preliminary data.</text>
</comment>
<dbReference type="AlphaFoldDB" id="A0A8I0P9X7"/>
<gene>
    <name evidence="1" type="ORF">H4687_007129</name>
</gene>
<dbReference type="RefSeq" id="WP_167358612.1">
    <property type="nucleotide sequence ID" value="NZ_JADBGF010000001.1"/>
</dbReference>
<proteinExistence type="predicted"/>
<evidence type="ECO:0000313" key="1">
    <source>
        <dbReference type="EMBL" id="MBE1601000.1"/>
    </source>
</evidence>
<protein>
    <submittedName>
        <fullName evidence="1">Uncharacterized protein</fullName>
    </submittedName>
</protein>
<accession>A0A8I0P9X7</accession>
<dbReference type="Proteomes" id="UP000629287">
    <property type="component" value="Unassembled WGS sequence"/>
</dbReference>
<name>A0A8I0P9X7_9ACTN</name>
<keyword evidence="2" id="KW-1185">Reference proteome</keyword>